<protein>
    <submittedName>
        <fullName evidence="1">Uncharacterized protein</fullName>
    </submittedName>
</protein>
<dbReference type="Proteomes" id="UP000015455">
    <property type="component" value="Unassembled WGS sequence"/>
</dbReference>
<reference evidence="1 2" key="1">
    <citation type="submission" date="2013-06" db="EMBL/GenBank/DDBJ databases">
        <title>Draft genome sequence of Thauera terpenica.</title>
        <authorList>
            <person name="Liu B."/>
            <person name="Frostegard A.H."/>
            <person name="Shapleigh J.P."/>
        </authorList>
    </citation>
    <scope>NUCLEOTIDE SEQUENCE [LARGE SCALE GENOMIC DNA]</scope>
    <source>
        <strain evidence="1 2">58Eu</strain>
    </source>
</reference>
<sequence>MAPARLARSAVSGSLRDDLLQASEIMLSRVRVAWMFSFRMLALYSGLRTPPGIDNVRADRTEQPRLCSPDKSCKPSDSGALDASALECIGEFIKQLLRVRSGHFGQQLLDSGFFGRLHAGWNLERSAVCRGLWL</sequence>
<keyword evidence="2" id="KW-1185">Reference proteome</keyword>
<proteinExistence type="predicted"/>
<dbReference type="EMBL" id="ATJV01000054">
    <property type="protein sequence ID" value="EPZ15559.1"/>
    <property type="molecule type" value="Genomic_DNA"/>
</dbReference>
<accession>T0ARX3</accession>
<evidence type="ECO:0000313" key="2">
    <source>
        <dbReference type="Proteomes" id="UP000015455"/>
    </source>
</evidence>
<organism evidence="1 2">
    <name type="scientific">Thauera terpenica 58Eu</name>
    <dbReference type="NCBI Taxonomy" id="1348657"/>
    <lineage>
        <taxon>Bacteria</taxon>
        <taxon>Pseudomonadati</taxon>
        <taxon>Pseudomonadota</taxon>
        <taxon>Betaproteobacteria</taxon>
        <taxon>Rhodocyclales</taxon>
        <taxon>Zoogloeaceae</taxon>
        <taxon>Thauera</taxon>
    </lineage>
</organism>
<gene>
    <name evidence="1" type="ORF">M622_15305</name>
</gene>
<comment type="caution">
    <text evidence="1">The sequence shown here is derived from an EMBL/GenBank/DDBJ whole genome shotgun (WGS) entry which is preliminary data.</text>
</comment>
<evidence type="ECO:0000313" key="1">
    <source>
        <dbReference type="EMBL" id="EPZ15559.1"/>
    </source>
</evidence>
<dbReference type="AlphaFoldDB" id="T0ARX3"/>
<name>T0ARX3_9RHOO</name>